<dbReference type="EMBL" id="BNCO01000063">
    <property type="protein sequence ID" value="GIL64150.1"/>
    <property type="molecule type" value="Genomic_DNA"/>
</dbReference>
<feature type="compositionally biased region" description="Pro residues" evidence="1">
    <location>
        <begin position="55"/>
        <end position="69"/>
    </location>
</feature>
<sequence>RIEALLISRSEWALSIRSGTGGTSKIGTTAVYLELRASAPTALLIWAPRRTDRLPSPPPLPPSPRPPPTATALLMLPSRLPSSAALLLLPRAPTTTELEARKLLDLIRRDPLRR</sequence>
<dbReference type="Proteomes" id="UP000747399">
    <property type="component" value="Unassembled WGS sequence"/>
</dbReference>
<accession>A0A8J4BMG4</accession>
<reference evidence="2" key="1">
    <citation type="journal article" date="2021" name="Proc. Natl. Acad. Sci. U.S.A.">
        <title>Three genomes in the algal genus Volvox reveal the fate of a haploid sex-determining region after a transition to homothallism.</title>
        <authorList>
            <person name="Yamamoto K."/>
            <person name="Hamaji T."/>
            <person name="Kawai-Toyooka H."/>
            <person name="Matsuzaki R."/>
            <person name="Takahashi F."/>
            <person name="Nishimura Y."/>
            <person name="Kawachi M."/>
            <person name="Noguchi H."/>
            <person name="Minakuchi Y."/>
            <person name="Umen J.G."/>
            <person name="Toyoda A."/>
            <person name="Nozaki H."/>
        </authorList>
    </citation>
    <scope>NUCLEOTIDE SEQUENCE</scope>
    <source>
        <strain evidence="2">NIES-3780</strain>
    </source>
</reference>
<gene>
    <name evidence="2" type="ORF">Vafri_18105</name>
</gene>
<feature type="region of interest" description="Disordered" evidence="1">
    <location>
        <begin position="48"/>
        <end position="71"/>
    </location>
</feature>
<organism evidence="2 3">
    <name type="scientific">Volvox africanus</name>
    <dbReference type="NCBI Taxonomy" id="51714"/>
    <lineage>
        <taxon>Eukaryota</taxon>
        <taxon>Viridiplantae</taxon>
        <taxon>Chlorophyta</taxon>
        <taxon>core chlorophytes</taxon>
        <taxon>Chlorophyceae</taxon>
        <taxon>CS clade</taxon>
        <taxon>Chlamydomonadales</taxon>
        <taxon>Volvocaceae</taxon>
        <taxon>Volvox</taxon>
    </lineage>
</organism>
<keyword evidence="3" id="KW-1185">Reference proteome</keyword>
<protein>
    <submittedName>
        <fullName evidence="2">Uncharacterized protein</fullName>
    </submittedName>
</protein>
<feature type="non-terminal residue" evidence="2">
    <location>
        <position position="1"/>
    </location>
</feature>
<evidence type="ECO:0000256" key="1">
    <source>
        <dbReference type="SAM" id="MobiDB-lite"/>
    </source>
</evidence>
<evidence type="ECO:0000313" key="2">
    <source>
        <dbReference type="EMBL" id="GIL64150.1"/>
    </source>
</evidence>
<dbReference type="AlphaFoldDB" id="A0A8J4BMG4"/>
<name>A0A8J4BMG4_9CHLO</name>
<comment type="caution">
    <text evidence="2">The sequence shown here is derived from an EMBL/GenBank/DDBJ whole genome shotgun (WGS) entry which is preliminary data.</text>
</comment>
<evidence type="ECO:0000313" key="3">
    <source>
        <dbReference type="Proteomes" id="UP000747399"/>
    </source>
</evidence>
<proteinExistence type="predicted"/>